<comment type="similarity">
    <text evidence="1">Belongs to the UPF0637 family.</text>
</comment>
<sequence length="211" mass="23724">MRKTKAGKAVFTKSDFNLFNDPTLAGRMAQIKTVIDPKFEAITPELLATLQADGQTFYPHIAKHLRRFKNPPVDTWVAFSEDKRSYKGLPHFELGLWPDRLFCYFDILDERKAKVQAAVSPANLQKLFGQLPADYVISNDHSTAETQLATPANVMAAIKKFGQYKHSELVVGRAIKLDSPLLADDVAQLTYIQTTMKILLPIYEPIMAALK</sequence>
<dbReference type="InterPro" id="IPR053707">
    <property type="entry name" value="UPF0637_domain_sf"/>
</dbReference>
<dbReference type="HAMAP" id="MF_01851">
    <property type="entry name" value="UPF0637"/>
    <property type="match status" value="1"/>
</dbReference>
<dbReference type="EMBL" id="JBHSSB010000015">
    <property type="protein sequence ID" value="MFC6294734.1"/>
    <property type="molecule type" value="Genomic_DNA"/>
</dbReference>
<proteinExistence type="inferred from homology"/>
<name>A0ABW1UHL5_9LACO</name>
<organism evidence="2 3">
    <name type="scientific">Lactiplantibacillus daoliensis</name>
    <dbReference type="NCBI Taxonomy" id="2559916"/>
    <lineage>
        <taxon>Bacteria</taxon>
        <taxon>Bacillati</taxon>
        <taxon>Bacillota</taxon>
        <taxon>Bacilli</taxon>
        <taxon>Lactobacillales</taxon>
        <taxon>Lactobacillaceae</taxon>
        <taxon>Lactiplantibacillus</taxon>
    </lineage>
</organism>
<dbReference type="Pfam" id="PF06335">
    <property type="entry name" value="DUF1054"/>
    <property type="match status" value="1"/>
</dbReference>
<dbReference type="InterPro" id="IPR009403">
    <property type="entry name" value="UPF0637"/>
</dbReference>
<accession>A0ABW1UHL5</accession>
<dbReference type="PIRSF" id="PIRSF021332">
    <property type="entry name" value="DUF1054"/>
    <property type="match status" value="1"/>
</dbReference>
<evidence type="ECO:0000313" key="3">
    <source>
        <dbReference type="Proteomes" id="UP001596227"/>
    </source>
</evidence>
<comment type="caution">
    <text evidence="2">The sequence shown here is derived from an EMBL/GenBank/DDBJ whole genome shotgun (WGS) entry which is preliminary data.</text>
</comment>
<evidence type="ECO:0000256" key="1">
    <source>
        <dbReference type="HAMAP-Rule" id="MF_01851"/>
    </source>
</evidence>
<protein>
    <recommendedName>
        <fullName evidence="1">UPF0637 protein ACFQH1_05920</fullName>
    </recommendedName>
</protein>
<reference evidence="3" key="1">
    <citation type="journal article" date="2019" name="Int. J. Syst. Evol. Microbiol.">
        <title>The Global Catalogue of Microorganisms (GCM) 10K type strain sequencing project: providing services to taxonomists for standard genome sequencing and annotation.</title>
        <authorList>
            <consortium name="The Broad Institute Genomics Platform"/>
            <consortium name="The Broad Institute Genome Sequencing Center for Infectious Disease"/>
            <person name="Wu L."/>
            <person name="Ma J."/>
        </authorList>
    </citation>
    <scope>NUCLEOTIDE SEQUENCE [LARGE SCALE GENOMIC DNA]</scope>
    <source>
        <strain evidence="3">CCM 8934</strain>
    </source>
</reference>
<keyword evidence="3" id="KW-1185">Reference proteome</keyword>
<dbReference type="SUPFAM" id="SSF142913">
    <property type="entry name" value="YktB/PF0168-like"/>
    <property type="match status" value="1"/>
</dbReference>
<gene>
    <name evidence="2" type="ORF">ACFQH1_05920</name>
</gene>
<dbReference type="Proteomes" id="UP001596227">
    <property type="component" value="Unassembled WGS sequence"/>
</dbReference>
<dbReference type="Gene3D" id="3.30.930.20">
    <property type="entry name" value="Protein of unknown function DUF1054"/>
    <property type="match status" value="1"/>
</dbReference>
<evidence type="ECO:0000313" key="2">
    <source>
        <dbReference type="EMBL" id="MFC6294734.1"/>
    </source>
</evidence>